<dbReference type="Proteomes" id="UP001303115">
    <property type="component" value="Unassembled WGS sequence"/>
</dbReference>
<reference evidence="3" key="1">
    <citation type="journal article" date="2023" name="Mol. Phylogenet. Evol.">
        <title>Genome-scale phylogeny and comparative genomics of the fungal order Sordariales.</title>
        <authorList>
            <person name="Hensen N."/>
            <person name="Bonometti L."/>
            <person name="Westerberg I."/>
            <person name="Brannstrom I.O."/>
            <person name="Guillou S."/>
            <person name="Cros-Aarteil S."/>
            <person name="Calhoun S."/>
            <person name="Haridas S."/>
            <person name="Kuo A."/>
            <person name="Mondo S."/>
            <person name="Pangilinan J."/>
            <person name="Riley R."/>
            <person name="LaButti K."/>
            <person name="Andreopoulos B."/>
            <person name="Lipzen A."/>
            <person name="Chen C."/>
            <person name="Yan M."/>
            <person name="Daum C."/>
            <person name="Ng V."/>
            <person name="Clum A."/>
            <person name="Steindorff A."/>
            <person name="Ohm R.A."/>
            <person name="Martin F."/>
            <person name="Silar P."/>
            <person name="Natvig D.O."/>
            <person name="Lalanne C."/>
            <person name="Gautier V."/>
            <person name="Ament-Velasquez S.L."/>
            <person name="Kruys A."/>
            <person name="Hutchinson M.I."/>
            <person name="Powell A.J."/>
            <person name="Barry K."/>
            <person name="Miller A.N."/>
            <person name="Grigoriev I.V."/>
            <person name="Debuchy R."/>
            <person name="Gladieux P."/>
            <person name="Hiltunen Thoren M."/>
            <person name="Johannesson H."/>
        </authorList>
    </citation>
    <scope>NUCLEOTIDE SEQUENCE [LARGE SCALE GENOMIC DNA]</scope>
    <source>
        <strain evidence="3">CBS 284.82</strain>
    </source>
</reference>
<keyword evidence="1" id="KW-0812">Transmembrane</keyword>
<dbReference type="Pfam" id="PF20246">
    <property type="entry name" value="DUF6601"/>
    <property type="match status" value="1"/>
</dbReference>
<comment type="caution">
    <text evidence="2">The sequence shown here is derived from an EMBL/GenBank/DDBJ whole genome shotgun (WGS) entry which is preliminary data.</text>
</comment>
<keyword evidence="1" id="KW-0472">Membrane</keyword>
<name>A0AAN6SN47_9PEZI</name>
<proteinExistence type="predicted"/>
<gene>
    <name evidence="2" type="ORF">C8A01DRAFT_50135</name>
</gene>
<organism evidence="2 3">
    <name type="scientific">Parachaetomium inaequale</name>
    <dbReference type="NCBI Taxonomy" id="2588326"/>
    <lineage>
        <taxon>Eukaryota</taxon>
        <taxon>Fungi</taxon>
        <taxon>Dikarya</taxon>
        <taxon>Ascomycota</taxon>
        <taxon>Pezizomycotina</taxon>
        <taxon>Sordariomycetes</taxon>
        <taxon>Sordariomycetidae</taxon>
        <taxon>Sordariales</taxon>
        <taxon>Chaetomiaceae</taxon>
        <taxon>Parachaetomium</taxon>
    </lineage>
</organism>
<dbReference type="AlphaFoldDB" id="A0AAN6SN47"/>
<evidence type="ECO:0000256" key="1">
    <source>
        <dbReference type="SAM" id="Phobius"/>
    </source>
</evidence>
<keyword evidence="1" id="KW-1133">Transmembrane helix</keyword>
<dbReference type="EMBL" id="MU854543">
    <property type="protein sequence ID" value="KAK4033240.1"/>
    <property type="molecule type" value="Genomic_DNA"/>
</dbReference>
<dbReference type="InterPro" id="IPR046536">
    <property type="entry name" value="DUF6601"/>
</dbReference>
<protein>
    <submittedName>
        <fullName evidence="2">Uncharacterized protein</fullName>
    </submittedName>
</protein>
<sequence length="321" mass="36330">MRTVPFPADVELIGNLSDRHIPDGTADRLGDELSYAVLDELYPNLDFVARKSNSNIEPIHKHLQKGRKINYGTVYIKPLPHYLLSYSFWEQNLTDGSEHRSKALGFMRSYERLIRYPSDFELAKEAKLIPSSSSPPSSQSGQQQQHQSTEDLSYTIFAAFIRYFSNIADANVSRRWHFGQVRLSRLHWAMRILQPSAARKKGFLHRLFYEEQFWQTGQFLNEFAAPLFFVFAALSLILSAMQVVLAAKAGDGGGEGWRVFGEVSAWVAVVVIILLVVVFVGLGAIIVGIWAWQLQFGYQSWKPNRANIRAANMVTRTGDGV</sequence>
<dbReference type="PANTHER" id="PTHR34414">
    <property type="entry name" value="HET DOMAIN-CONTAINING PROTEIN-RELATED"/>
    <property type="match status" value="1"/>
</dbReference>
<dbReference type="PANTHER" id="PTHR34414:SF1">
    <property type="entry name" value="SUBTILISIN-LIKE SERINE PROTEASE"/>
    <property type="match status" value="1"/>
</dbReference>
<feature type="transmembrane region" description="Helical" evidence="1">
    <location>
        <begin position="265"/>
        <end position="292"/>
    </location>
</feature>
<feature type="transmembrane region" description="Helical" evidence="1">
    <location>
        <begin position="223"/>
        <end position="245"/>
    </location>
</feature>
<keyword evidence="3" id="KW-1185">Reference proteome</keyword>
<evidence type="ECO:0000313" key="3">
    <source>
        <dbReference type="Proteomes" id="UP001303115"/>
    </source>
</evidence>
<evidence type="ECO:0000313" key="2">
    <source>
        <dbReference type="EMBL" id="KAK4033240.1"/>
    </source>
</evidence>
<accession>A0AAN6SN47</accession>